<dbReference type="GO" id="GO:0019563">
    <property type="term" value="P:glycerol catabolic process"/>
    <property type="evidence" value="ECO:0007669"/>
    <property type="project" value="TreeGrafter"/>
</dbReference>
<feature type="region of interest" description="Disordered" evidence="3">
    <location>
        <begin position="207"/>
        <end position="236"/>
    </location>
</feature>
<evidence type="ECO:0000313" key="6">
    <source>
        <dbReference type="Proteomes" id="UP000321720"/>
    </source>
</evidence>
<gene>
    <name evidence="5" type="ORF">CCO02nite_10410</name>
</gene>
<comment type="caution">
    <text evidence="5">The sequence shown here is derived from an EMBL/GenBank/DDBJ whole genome shotgun (WGS) entry which is preliminary data.</text>
</comment>
<dbReference type="PANTHER" id="PTHR28629">
    <property type="entry name" value="TRIOKINASE/FMN CYCLASE"/>
    <property type="match status" value="1"/>
</dbReference>
<feature type="domain" description="DhaL" evidence="4">
    <location>
        <begin position="6"/>
        <end position="207"/>
    </location>
</feature>
<dbReference type="PROSITE" id="PS51480">
    <property type="entry name" value="DHAL"/>
    <property type="match status" value="1"/>
</dbReference>
<feature type="compositionally biased region" description="Basic and acidic residues" evidence="3">
    <location>
        <begin position="208"/>
        <end position="221"/>
    </location>
</feature>
<dbReference type="InterPro" id="IPR012737">
    <property type="entry name" value="DhaK_L_YcgS"/>
</dbReference>
<dbReference type="Proteomes" id="UP000321720">
    <property type="component" value="Unassembled WGS sequence"/>
</dbReference>
<dbReference type="PANTHER" id="PTHR28629:SF4">
    <property type="entry name" value="TRIOKINASE_FMN CYCLASE"/>
    <property type="match status" value="1"/>
</dbReference>
<keyword evidence="6" id="KW-1185">Reference proteome</keyword>
<dbReference type="NCBIfam" id="TIGR02365">
    <property type="entry name" value="dha_L_ycgS"/>
    <property type="match status" value="1"/>
</dbReference>
<reference evidence="5 6" key="1">
    <citation type="submission" date="2019-07" db="EMBL/GenBank/DDBJ databases">
        <title>Whole genome shotgun sequence of Cellulomonas composti NBRC 100758.</title>
        <authorList>
            <person name="Hosoyama A."/>
            <person name="Uohara A."/>
            <person name="Ohji S."/>
            <person name="Ichikawa N."/>
        </authorList>
    </citation>
    <scope>NUCLEOTIDE SEQUENCE [LARGE SCALE GENOMIC DNA]</scope>
    <source>
        <strain evidence="5 6">NBRC 100758</strain>
    </source>
</reference>
<keyword evidence="1" id="KW-0808">Transferase</keyword>
<dbReference type="InterPro" id="IPR036117">
    <property type="entry name" value="DhaL_dom_sf"/>
</dbReference>
<dbReference type="Gene3D" id="1.25.40.340">
    <property type="match status" value="1"/>
</dbReference>
<accession>A0A511J9K3</accession>
<dbReference type="SMART" id="SM01120">
    <property type="entry name" value="Dak2"/>
    <property type="match status" value="1"/>
</dbReference>
<evidence type="ECO:0000256" key="2">
    <source>
        <dbReference type="ARBA" id="ARBA00022777"/>
    </source>
</evidence>
<dbReference type="SUPFAM" id="SSF101473">
    <property type="entry name" value="DhaL-like"/>
    <property type="match status" value="1"/>
</dbReference>
<organism evidence="5 6">
    <name type="scientific">Cellulomonas composti</name>
    <dbReference type="NCBI Taxonomy" id="266130"/>
    <lineage>
        <taxon>Bacteria</taxon>
        <taxon>Bacillati</taxon>
        <taxon>Actinomycetota</taxon>
        <taxon>Actinomycetes</taxon>
        <taxon>Micrococcales</taxon>
        <taxon>Cellulomonadaceae</taxon>
        <taxon>Cellulomonas</taxon>
    </lineage>
</organism>
<evidence type="ECO:0000259" key="4">
    <source>
        <dbReference type="PROSITE" id="PS51480"/>
    </source>
</evidence>
<proteinExistence type="predicted"/>
<name>A0A511J9K3_9CELL</name>
<sequence length="236" mass="23815">MTLDVTWAVDWVRRCAAVVAAHREELIELDRQIGDGDHGENMNRGFTAVIAKLDALVTPPGTVGDVLKLVATTLMSTVGGAAGPLYGTAFLRAAKVTDAPAIDSAGVVALIEAALEGIVARGKATTGEKTMVDAWTPAAEAAAHAAAQGVDPVGVLEVAAQAAAEGAESTIPLVATKGRASYLGERSAGHLDPGSRSTALLLAAASEAARDTARDTKHETVDETVDGSGAVRGAAG</sequence>
<dbReference type="FunFam" id="1.25.40.340:FF:000002">
    <property type="entry name" value="Dihydroxyacetone kinase, L subunit"/>
    <property type="match status" value="1"/>
</dbReference>
<keyword evidence="2 5" id="KW-0418">Kinase</keyword>
<protein>
    <submittedName>
        <fullName evidence="5">Dihydroxyacetone kinase subunit L</fullName>
    </submittedName>
</protein>
<dbReference type="OrthoDB" id="9800291at2"/>
<evidence type="ECO:0000256" key="3">
    <source>
        <dbReference type="SAM" id="MobiDB-lite"/>
    </source>
</evidence>
<evidence type="ECO:0000256" key="1">
    <source>
        <dbReference type="ARBA" id="ARBA00022679"/>
    </source>
</evidence>
<evidence type="ECO:0000313" key="5">
    <source>
        <dbReference type="EMBL" id="GEL94383.1"/>
    </source>
</evidence>
<dbReference type="Pfam" id="PF02734">
    <property type="entry name" value="Dak2"/>
    <property type="match status" value="1"/>
</dbReference>
<dbReference type="GO" id="GO:0005829">
    <property type="term" value="C:cytosol"/>
    <property type="evidence" value="ECO:0007669"/>
    <property type="project" value="TreeGrafter"/>
</dbReference>
<dbReference type="RefSeq" id="WP_146841986.1">
    <property type="nucleotide sequence ID" value="NZ_BJWG01000003.1"/>
</dbReference>
<dbReference type="GO" id="GO:0004371">
    <property type="term" value="F:glycerone kinase activity"/>
    <property type="evidence" value="ECO:0007669"/>
    <property type="project" value="InterPro"/>
</dbReference>
<dbReference type="InterPro" id="IPR004007">
    <property type="entry name" value="DhaL_dom"/>
</dbReference>
<dbReference type="InterPro" id="IPR050861">
    <property type="entry name" value="Dihydroxyacetone_Kinase"/>
</dbReference>
<dbReference type="EMBL" id="BJWG01000003">
    <property type="protein sequence ID" value="GEL94383.1"/>
    <property type="molecule type" value="Genomic_DNA"/>
</dbReference>
<dbReference type="AlphaFoldDB" id="A0A511J9K3"/>